<keyword evidence="3" id="KW-1185">Reference proteome</keyword>
<keyword evidence="1" id="KW-0472">Membrane</keyword>
<gene>
    <name evidence="2" type="ORF">GGE06_004597</name>
</gene>
<evidence type="ECO:0000256" key="1">
    <source>
        <dbReference type="SAM" id="Phobius"/>
    </source>
</evidence>
<accession>A0A7W7U4Z3</accession>
<proteinExistence type="predicted"/>
<evidence type="ECO:0000313" key="2">
    <source>
        <dbReference type="EMBL" id="MBB4983655.1"/>
    </source>
</evidence>
<dbReference type="AlphaFoldDB" id="A0A7W7U4Z3"/>
<dbReference type="EMBL" id="JACHJY010000006">
    <property type="protein sequence ID" value="MBB4983655.1"/>
    <property type="molecule type" value="Genomic_DNA"/>
</dbReference>
<keyword evidence="1" id="KW-1133">Transmembrane helix</keyword>
<dbReference type="Proteomes" id="UP000582643">
    <property type="component" value="Unassembled WGS sequence"/>
</dbReference>
<evidence type="ECO:0000313" key="3">
    <source>
        <dbReference type="Proteomes" id="UP000582643"/>
    </source>
</evidence>
<sequence>MAEVTNEELSIQIAGLGHKLRIVDGGWLPSTEWLRGKLAPLDLLADMKSKIEDIHKEVVKAKKVEILEQLGMDHLAAAYKKLTEEGWSAARDYFIAAVASTVVPLIGGALVLILSAWALKASRGIQERIFRGFVLARTESGLGIWPQRRTDVEAREANTGGVLNTAHIPDAATLDALKLALADLNPKITAFNTAIRKVPRAGSLTKTADGITRVKTAVTGLDTDKITALAKALGKLTGAVKHHDPKKVPDPGKIDKLNAAMAGANPAAIREMATATGKLASAQRHFDPKKLPKARGLESAARAANKLADAGRDVAQAFNNLKIKAQEAAQAMA</sequence>
<keyword evidence="1" id="KW-0812">Transmembrane</keyword>
<comment type="caution">
    <text evidence="2">The sequence shown here is derived from an EMBL/GenBank/DDBJ whole genome shotgun (WGS) entry which is preliminary data.</text>
</comment>
<organism evidence="2 3">
    <name type="scientific">Streptomyces nymphaeiformis</name>
    <dbReference type="NCBI Taxonomy" id="2663842"/>
    <lineage>
        <taxon>Bacteria</taxon>
        <taxon>Bacillati</taxon>
        <taxon>Actinomycetota</taxon>
        <taxon>Actinomycetes</taxon>
        <taxon>Kitasatosporales</taxon>
        <taxon>Streptomycetaceae</taxon>
        <taxon>Streptomyces</taxon>
    </lineage>
</organism>
<name>A0A7W7U4Z3_9ACTN</name>
<reference evidence="2 3" key="1">
    <citation type="submission" date="2020-08" db="EMBL/GenBank/DDBJ databases">
        <title>Genomic Encyclopedia of Type Strains, Phase III (KMG-III): the genomes of soil and plant-associated and newly described type strains.</title>
        <authorList>
            <person name="Whitman W."/>
        </authorList>
    </citation>
    <scope>NUCLEOTIDE SEQUENCE [LARGE SCALE GENOMIC DNA]</scope>
    <source>
        <strain evidence="2 3">SFB5A</strain>
    </source>
</reference>
<feature type="transmembrane region" description="Helical" evidence="1">
    <location>
        <begin position="93"/>
        <end position="119"/>
    </location>
</feature>
<protein>
    <submittedName>
        <fullName evidence="2">Uncharacterized protein</fullName>
    </submittedName>
</protein>
<dbReference type="RefSeq" id="WP_184931553.1">
    <property type="nucleotide sequence ID" value="NZ_JACHJY010000006.1"/>
</dbReference>